<sequence>MKKFDMNKYKIEFMEKFAIDFKKWMSPSIRDYYSLFIKNAYHNKSQLLLWVKEYAVLEDGQSVNVAQKPVQLLPEVRELFFSLQSQIGEEVHVGDWLTVSQQRIDQFADVTEDHQWLHNDVEKAKTDSPFKTTIAHGFLTLSLLPRLTDSVNPTKPLYPNAKMMVNYGLNQVRFPYPVKTGSVIRAHSRLIKVTPVKSGLEIEKEISVEIKNTRRPGCVAVSVVRVYF</sequence>
<dbReference type="STRING" id="357804.Ping_3008"/>
<dbReference type="HOGENOM" id="CLU_108911_1_0_6"/>
<dbReference type="RefSeq" id="WP_011771264.1">
    <property type="nucleotide sequence ID" value="NC_008709.1"/>
</dbReference>
<dbReference type="EMBL" id="CP000510">
    <property type="protein sequence ID" value="ABM04710.1"/>
    <property type="molecule type" value="Genomic_DNA"/>
</dbReference>
<evidence type="ECO:0000313" key="3">
    <source>
        <dbReference type="Proteomes" id="UP000000639"/>
    </source>
</evidence>
<dbReference type="OrthoDB" id="9801735at2"/>
<dbReference type="Pfam" id="PF01575">
    <property type="entry name" value="MaoC_dehydratas"/>
    <property type="match status" value="1"/>
</dbReference>
<proteinExistence type="predicted"/>
<reference evidence="2 3" key="1">
    <citation type="submission" date="2007-01" db="EMBL/GenBank/DDBJ databases">
        <title>Complete sequence of Psychromonas ingrahamii 37.</title>
        <authorList>
            <consortium name="US DOE Joint Genome Institute"/>
            <person name="Copeland A."/>
            <person name="Lucas S."/>
            <person name="Lapidus A."/>
            <person name="Barry K."/>
            <person name="Detter J.C."/>
            <person name="Glavina del Rio T."/>
            <person name="Hammon N."/>
            <person name="Israni S."/>
            <person name="Dalin E."/>
            <person name="Tice H."/>
            <person name="Pitluck S."/>
            <person name="Thompson L.S."/>
            <person name="Brettin T."/>
            <person name="Bruce D."/>
            <person name="Han C."/>
            <person name="Tapia R."/>
            <person name="Schmutz J."/>
            <person name="Larimer F."/>
            <person name="Land M."/>
            <person name="Hauser L."/>
            <person name="Kyrpides N."/>
            <person name="Ivanova N."/>
            <person name="Staley J."/>
            <person name="Richardson P."/>
        </authorList>
    </citation>
    <scope>NUCLEOTIDE SEQUENCE [LARGE SCALE GENOMIC DNA]</scope>
    <source>
        <strain evidence="2 3">37</strain>
    </source>
</reference>
<dbReference type="Gene3D" id="3.10.129.10">
    <property type="entry name" value="Hotdog Thioesterase"/>
    <property type="match status" value="1"/>
</dbReference>
<dbReference type="InterPro" id="IPR002539">
    <property type="entry name" value="MaoC-like_dom"/>
</dbReference>
<dbReference type="InterPro" id="IPR029069">
    <property type="entry name" value="HotDog_dom_sf"/>
</dbReference>
<dbReference type="CDD" id="cd03450">
    <property type="entry name" value="NodN"/>
    <property type="match status" value="1"/>
</dbReference>
<dbReference type="Proteomes" id="UP000000639">
    <property type="component" value="Chromosome"/>
</dbReference>
<evidence type="ECO:0000313" key="2">
    <source>
        <dbReference type="EMBL" id="ABM04710.1"/>
    </source>
</evidence>
<dbReference type="AlphaFoldDB" id="A1SYZ5"/>
<dbReference type="PANTHER" id="PTHR42993">
    <property type="entry name" value="MAOC-LIKE DEHYDRATASE DOMAIN-CONTAINING PROTEIN"/>
    <property type="match status" value="1"/>
</dbReference>
<gene>
    <name evidence="2" type="ordered locus">Ping_3008</name>
</gene>
<dbReference type="SUPFAM" id="SSF54637">
    <property type="entry name" value="Thioesterase/thiol ester dehydrase-isomerase"/>
    <property type="match status" value="1"/>
</dbReference>
<dbReference type="PANTHER" id="PTHR42993:SF1">
    <property type="entry name" value="MAOC-LIKE DEHYDRATASE DOMAIN-CONTAINING PROTEIN"/>
    <property type="match status" value="1"/>
</dbReference>
<keyword evidence="3" id="KW-1185">Reference proteome</keyword>
<dbReference type="InterPro" id="IPR039375">
    <property type="entry name" value="NodN-like"/>
</dbReference>
<accession>A1SYZ5</accession>
<evidence type="ECO:0000259" key="1">
    <source>
        <dbReference type="Pfam" id="PF01575"/>
    </source>
</evidence>
<organism evidence="2 3">
    <name type="scientific">Psychromonas ingrahamii (strain DSM 17664 / CCUG 51855 / 37)</name>
    <dbReference type="NCBI Taxonomy" id="357804"/>
    <lineage>
        <taxon>Bacteria</taxon>
        <taxon>Pseudomonadati</taxon>
        <taxon>Pseudomonadota</taxon>
        <taxon>Gammaproteobacteria</taxon>
        <taxon>Alteromonadales</taxon>
        <taxon>Psychromonadaceae</taxon>
        <taxon>Psychromonas</taxon>
    </lineage>
</organism>
<name>A1SYZ5_PSYIN</name>
<protein>
    <submittedName>
        <fullName evidence="2">MaoC domain protein dehydratase</fullName>
    </submittedName>
</protein>
<dbReference type="eggNOG" id="COG2030">
    <property type="taxonomic scope" value="Bacteria"/>
</dbReference>
<feature type="domain" description="MaoC-like" evidence="1">
    <location>
        <begin position="84"/>
        <end position="197"/>
    </location>
</feature>
<dbReference type="KEGG" id="pin:Ping_3008"/>